<gene>
    <name evidence="1" type="ORF">CUN67_28195</name>
</gene>
<dbReference type="EMBL" id="CP024770">
    <property type="protein sequence ID" value="QGY32822.1"/>
    <property type="molecule type" value="Genomic_DNA"/>
</dbReference>
<reference evidence="1 2" key="1">
    <citation type="submission" date="2017-11" db="EMBL/GenBank/DDBJ databases">
        <title>Genome sequence of Pantoea cypripedii NE1.</title>
        <authorList>
            <person name="Nascimento F.X."/>
        </authorList>
    </citation>
    <scope>NUCLEOTIDE SEQUENCE [LARGE SCALE GENOMIC DNA]</scope>
    <source>
        <strain evidence="1 2">NE1</strain>
        <plasmid evidence="2">pne1b</plasmid>
    </source>
</reference>
<sequence length="185" mass="20825">MTLPNFTAIRIFLVGLLRKINWEAFSVIVALGIFLWGNHSASVDKEQNAIEEVQKIKIMLHSEVEYNLQAVETGGYEQSLVEGLEVCVPLPDNDSEAIERLDVVAGYLHDDIYKATLPKLQNLPPEYVDRLVRYYNAIGRFKDLSAAFKSSGGNHSKINLFKSEYYALVTQSATLEELLRTKDAS</sequence>
<proteinExistence type="predicted"/>
<evidence type="ECO:0000313" key="1">
    <source>
        <dbReference type="EMBL" id="QGY32822.1"/>
    </source>
</evidence>
<name>A0A6B9G8H4_PANCY</name>
<evidence type="ECO:0000313" key="2">
    <source>
        <dbReference type="Proteomes" id="UP000502005"/>
    </source>
</evidence>
<dbReference type="RefSeq" id="WP_208718713.1">
    <property type="nucleotide sequence ID" value="NZ_CP024770.1"/>
</dbReference>
<keyword evidence="1" id="KW-0614">Plasmid</keyword>
<dbReference type="Proteomes" id="UP000502005">
    <property type="component" value="Plasmid pNE1B"/>
</dbReference>
<protein>
    <submittedName>
        <fullName evidence="1">Uncharacterized protein</fullName>
    </submittedName>
</protein>
<dbReference type="AlphaFoldDB" id="A0A6B9G8H4"/>
<geneLocation type="plasmid" evidence="2">
    <name>pne1b</name>
</geneLocation>
<accession>A0A6B9G8H4</accession>
<organism evidence="1 2">
    <name type="scientific">Pantoea cypripedii</name>
    <name type="common">Pectobacterium cypripedii</name>
    <name type="synonym">Erwinia cypripedii</name>
    <dbReference type="NCBI Taxonomy" id="55209"/>
    <lineage>
        <taxon>Bacteria</taxon>
        <taxon>Pseudomonadati</taxon>
        <taxon>Pseudomonadota</taxon>
        <taxon>Gammaproteobacteria</taxon>
        <taxon>Enterobacterales</taxon>
        <taxon>Erwiniaceae</taxon>
        <taxon>Pantoea</taxon>
    </lineage>
</organism>